<dbReference type="Gene3D" id="1.10.418.10">
    <property type="entry name" value="Calponin-like domain"/>
    <property type="match status" value="1"/>
</dbReference>
<proteinExistence type="predicted"/>
<comment type="caution">
    <text evidence="3">The sequence shown here is derived from an EMBL/GenBank/DDBJ whole genome shotgun (WGS) entry which is preliminary data.</text>
</comment>
<accession>A0ABR2HDK2</accession>
<dbReference type="InterPro" id="IPR050606">
    <property type="entry name" value="Calponin-like"/>
</dbReference>
<feature type="region of interest" description="Disordered" evidence="1">
    <location>
        <begin position="314"/>
        <end position="335"/>
    </location>
</feature>
<sequence length="335" mass="37412">MATRPASMGIYADYAAKRKEKYDVALEGRCREWIEGNLGRKLEGPTFRESLMDGVAVCDLINVLAPGTIKKIHKSPILMFRRENFGSFQNACLKLGCKEIETAVFEDVYDDKDMGQFLINIIALARNTQYKPGYKGPILQDAAKNSGQGKAVAATAAPYLGPTFTEQANKEIGDNIKEGRYVEHGIVMDPSKNVTHGKAEEKRYAYCGDYTDDAMRQAQEAKNDARYTEHGIIMDPSQNITHGKAPEKKYAYCGDYTDEAMRQAQEAKNDARYTEHGIIMDPSQNATHGKAPEPKYAYCGDYNDEAMKQAEKAKNDSRYTEHGIIMDPSKNPSNK</sequence>
<dbReference type="PRINTS" id="PR00889">
    <property type="entry name" value="CALPONIN"/>
</dbReference>
<evidence type="ECO:0000313" key="4">
    <source>
        <dbReference type="Proteomes" id="UP001470230"/>
    </source>
</evidence>
<name>A0ABR2HDK2_9EUKA</name>
<dbReference type="SUPFAM" id="SSF47576">
    <property type="entry name" value="Calponin-homology domain, CH-domain"/>
    <property type="match status" value="1"/>
</dbReference>
<evidence type="ECO:0000313" key="3">
    <source>
        <dbReference type="EMBL" id="KAK8845124.1"/>
    </source>
</evidence>
<protein>
    <submittedName>
        <fullName evidence="3">Calponin</fullName>
    </submittedName>
</protein>
<organism evidence="3 4">
    <name type="scientific">Tritrichomonas musculus</name>
    <dbReference type="NCBI Taxonomy" id="1915356"/>
    <lineage>
        <taxon>Eukaryota</taxon>
        <taxon>Metamonada</taxon>
        <taxon>Parabasalia</taxon>
        <taxon>Tritrichomonadida</taxon>
        <taxon>Tritrichomonadidae</taxon>
        <taxon>Tritrichomonas</taxon>
    </lineage>
</organism>
<dbReference type="InterPro" id="IPR003096">
    <property type="entry name" value="SM22_calponin"/>
</dbReference>
<reference evidence="3 4" key="1">
    <citation type="submission" date="2024-04" db="EMBL/GenBank/DDBJ databases">
        <title>Tritrichomonas musculus Genome.</title>
        <authorList>
            <person name="Alves-Ferreira E."/>
            <person name="Grigg M."/>
            <person name="Lorenzi H."/>
            <person name="Galac M."/>
        </authorList>
    </citation>
    <scope>NUCLEOTIDE SEQUENCE [LARGE SCALE GENOMIC DNA]</scope>
    <source>
        <strain evidence="3 4">EAF2021</strain>
    </source>
</reference>
<dbReference type="PROSITE" id="PS50021">
    <property type="entry name" value="CH"/>
    <property type="match status" value="1"/>
</dbReference>
<dbReference type="InterPro" id="IPR036872">
    <property type="entry name" value="CH_dom_sf"/>
</dbReference>
<dbReference type="PANTHER" id="PTHR47385:SF14">
    <property type="entry name" value="TRANSGELIN"/>
    <property type="match status" value="1"/>
</dbReference>
<dbReference type="SMART" id="SM00033">
    <property type="entry name" value="CH"/>
    <property type="match status" value="1"/>
</dbReference>
<dbReference type="PANTHER" id="PTHR47385">
    <property type="entry name" value="CALPONIN"/>
    <property type="match status" value="1"/>
</dbReference>
<dbReference type="PRINTS" id="PR00888">
    <property type="entry name" value="SM22CALPONIN"/>
</dbReference>
<dbReference type="Pfam" id="PF00307">
    <property type="entry name" value="CH"/>
    <property type="match status" value="1"/>
</dbReference>
<dbReference type="EMBL" id="JAPFFF010000031">
    <property type="protein sequence ID" value="KAK8845124.1"/>
    <property type="molecule type" value="Genomic_DNA"/>
</dbReference>
<dbReference type="InterPro" id="IPR001715">
    <property type="entry name" value="CH_dom"/>
</dbReference>
<evidence type="ECO:0000259" key="2">
    <source>
        <dbReference type="PROSITE" id="PS50021"/>
    </source>
</evidence>
<evidence type="ECO:0000256" key="1">
    <source>
        <dbReference type="SAM" id="MobiDB-lite"/>
    </source>
</evidence>
<dbReference type="Proteomes" id="UP001470230">
    <property type="component" value="Unassembled WGS sequence"/>
</dbReference>
<gene>
    <name evidence="3" type="ORF">M9Y10_021305</name>
</gene>
<keyword evidence="4" id="KW-1185">Reference proteome</keyword>
<feature type="domain" description="Calponin-homology (CH)" evidence="2">
    <location>
        <begin position="24"/>
        <end position="129"/>
    </location>
</feature>
<dbReference type="InterPro" id="IPR001997">
    <property type="entry name" value="Calponin/LIMCH1"/>
</dbReference>